<comment type="caution">
    <text evidence="1">The sequence shown here is derived from an EMBL/GenBank/DDBJ whole genome shotgun (WGS) entry which is preliminary data.</text>
</comment>
<dbReference type="EMBL" id="AFBQ01000301">
    <property type="protein sequence ID" value="EHY30620.1"/>
    <property type="molecule type" value="Genomic_DNA"/>
</dbReference>
<evidence type="ECO:0000313" key="1">
    <source>
        <dbReference type="EMBL" id="EHY30620.1"/>
    </source>
</evidence>
<proteinExistence type="predicted"/>
<feature type="non-terminal residue" evidence="1">
    <location>
        <position position="1"/>
    </location>
</feature>
<sequence length="39" mass="4565">KVGHRRARHFKTPDLERVRGFCFLGFNVASLIPQRSRIV</sequence>
<dbReference type="HOGENOM" id="CLU_3301840_0_0_4"/>
<evidence type="ECO:0000313" key="2">
    <source>
        <dbReference type="Proteomes" id="UP000004956"/>
    </source>
</evidence>
<dbReference type="AlphaFoldDB" id="H3KGX1"/>
<keyword evidence="2" id="KW-1185">Reference proteome</keyword>
<reference evidence="1 2" key="1">
    <citation type="submission" date="2011-11" db="EMBL/GenBank/DDBJ databases">
        <authorList>
            <person name="Weinstock G."/>
            <person name="Sodergren E."/>
            <person name="Clifton S."/>
            <person name="Fulton L."/>
            <person name="Fulton B."/>
            <person name="Courtney L."/>
            <person name="Fronick C."/>
            <person name="Harrison M."/>
            <person name="Strong C."/>
            <person name="Farmer C."/>
            <person name="Delahaunty K."/>
            <person name="Markovic C."/>
            <person name="Hall O."/>
            <person name="Minx P."/>
            <person name="Tomlinson C."/>
            <person name="Mitreva M."/>
            <person name="Hou S."/>
            <person name="Chen J."/>
            <person name="Wollam A."/>
            <person name="Pepin K.H."/>
            <person name="Johnson M."/>
            <person name="Bhonagiri V."/>
            <person name="Zhang X."/>
            <person name="Suruliraj S."/>
            <person name="Warren W."/>
            <person name="Chinwalla A."/>
            <person name="Mardis E.R."/>
            <person name="Wilson R.K."/>
        </authorList>
    </citation>
    <scope>NUCLEOTIDE SEQUENCE [LARGE SCALE GENOMIC DNA]</scope>
    <source>
        <strain evidence="1 2">YIT 11816</strain>
    </source>
</reference>
<organism evidence="1 2">
    <name type="scientific">Sutterella parvirubra YIT 11816</name>
    <dbReference type="NCBI Taxonomy" id="762967"/>
    <lineage>
        <taxon>Bacteria</taxon>
        <taxon>Pseudomonadati</taxon>
        <taxon>Pseudomonadota</taxon>
        <taxon>Betaproteobacteria</taxon>
        <taxon>Burkholderiales</taxon>
        <taxon>Sutterellaceae</taxon>
        <taxon>Sutterella</taxon>
    </lineage>
</organism>
<protein>
    <submittedName>
        <fullName evidence="1">Uncharacterized protein</fullName>
    </submittedName>
</protein>
<dbReference type="Proteomes" id="UP000004956">
    <property type="component" value="Unassembled WGS sequence"/>
</dbReference>
<gene>
    <name evidence="1" type="ORF">HMPREF9440_02004</name>
</gene>
<name>H3KGX1_9BURK</name>
<accession>H3KGX1</accession>